<dbReference type="InterPro" id="IPR043131">
    <property type="entry name" value="BCAT-like_N"/>
</dbReference>
<dbReference type="STRING" id="569882.SAMN04490248_10719"/>
<dbReference type="Gene3D" id="3.20.10.10">
    <property type="entry name" value="D-amino Acid Aminotransferase, subunit A, domain 2"/>
    <property type="match status" value="1"/>
</dbReference>
<gene>
    <name evidence="2" type="ORF">SAMN04490248_10719</name>
</gene>
<dbReference type="GO" id="GO:0016829">
    <property type="term" value="F:lyase activity"/>
    <property type="evidence" value="ECO:0007669"/>
    <property type="project" value="UniProtKB-KW"/>
</dbReference>
<dbReference type="InterPro" id="IPR043132">
    <property type="entry name" value="BCAT-like_C"/>
</dbReference>
<dbReference type="OrthoDB" id="9809239at2"/>
<dbReference type="Pfam" id="PF01063">
    <property type="entry name" value="Aminotran_4"/>
    <property type="match status" value="1"/>
</dbReference>
<evidence type="ECO:0000313" key="3">
    <source>
        <dbReference type="Proteomes" id="UP000198893"/>
    </source>
</evidence>
<sequence>MESAICGGVSDGTRLIETFGWHPGEGFRHLNRHLDRMGRSAKVLGFCFDEAEARAVMRADGSLPLRCRLTLGVEGFAFTSAPLGAPVPFWRIGMALARLSSDDPWLRHKTTRRAVYDAARAAMPDGVDEMLFLNERGELCEGTISTLFVTTRAGDVLTPPVTSGCLPGILREILLQQSEVREAVLVPEDLRRAVRIEVGNSLRGRIAARLLV</sequence>
<evidence type="ECO:0000256" key="1">
    <source>
        <dbReference type="ARBA" id="ARBA00014472"/>
    </source>
</evidence>
<dbReference type="RefSeq" id="WP_093117183.1">
    <property type="nucleotide sequence ID" value="NZ_FODS01000007.1"/>
</dbReference>
<reference evidence="2 3" key="1">
    <citation type="submission" date="2016-10" db="EMBL/GenBank/DDBJ databases">
        <authorList>
            <person name="de Groot N.N."/>
        </authorList>
    </citation>
    <scope>NUCLEOTIDE SEQUENCE [LARGE SCALE GENOMIC DNA]</scope>
    <source>
        <strain evidence="2 3">DSM 27842</strain>
    </source>
</reference>
<dbReference type="InterPro" id="IPR001544">
    <property type="entry name" value="Aminotrans_IV"/>
</dbReference>
<name>A0A1H8QSH3_9RHOB</name>
<accession>A0A1H8QSH3</accession>
<keyword evidence="2" id="KW-0456">Lyase</keyword>
<dbReference type="Proteomes" id="UP000198893">
    <property type="component" value="Unassembled WGS sequence"/>
</dbReference>
<evidence type="ECO:0000313" key="2">
    <source>
        <dbReference type="EMBL" id="SEO56918.1"/>
    </source>
</evidence>
<dbReference type="EMBL" id="FODS01000007">
    <property type="protein sequence ID" value="SEO56918.1"/>
    <property type="molecule type" value="Genomic_DNA"/>
</dbReference>
<dbReference type="AlphaFoldDB" id="A0A1H8QSH3"/>
<proteinExistence type="predicted"/>
<dbReference type="InterPro" id="IPR036038">
    <property type="entry name" value="Aminotransferase-like"/>
</dbReference>
<dbReference type="SUPFAM" id="SSF56752">
    <property type="entry name" value="D-aminoacid aminotransferase-like PLP-dependent enzymes"/>
    <property type="match status" value="1"/>
</dbReference>
<dbReference type="NCBIfam" id="NF005729">
    <property type="entry name" value="PRK07546.1-3"/>
    <property type="match status" value="1"/>
</dbReference>
<keyword evidence="3" id="KW-1185">Reference proteome</keyword>
<dbReference type="Gene3D" id="3.30.470.10">
    <property type="match status" value="1"/>
</dbReference>
<organism evidence="2 3">
    <name type="scientific">Salinihabitans flavidus</name>
    <dbReference type="NCBI Taxonomy" id="569882"/>
    <lineage>
        <taxon>Bacteria</taxon>
        <taxon>Pseudomonadati</taxon>
        <taxon>Pseudomonadota</taxon>
        <taxon>Alphaproteobacteria</taxon>
        <taxon>Rhodobacterales</taxon>
        <taxon>Roseobacteraceae</taxon>
        <taxon>Salinihabitans</taxon>
    </lineage>
</organism>
<protein>
    <recommendedName>
        <fullName evidence="1">Probable branched-chain-amino-acid aminotransferase</fullName>
    </recommendedName>
</protein>